<dbReference type="InterPro" id="IPR050330">
    <property type="entry name" value="Bact_OuterMem_StrucFunc"/>
</dbReference>
<dbReference type="InterPro" id="IPR006664">
    <property type="entry name" value="OMP_bac"/>
</dbReference>
<evidence type="ECO:0000313" key="7">
    <source>
        <dbReference type="Proteomes" id="UP000756860"/>
    </source>
</evidence>
<proteinExistence type="predicted"/>
<evidence type="ECO:0000256" key="4">
    <source>
        <dbReference type="PROSITE-ProRule" id="PRU00473"/>
    </source>
</evidence>
<gene>
    <name evidence="6" type="ORF">KI810_06975</name>
</gene>
<dbReference type="SUPFAM" id="SSF103088">
    <property type="entry name" value="OmpA-like"/>
    <property type="match status" value="1"/>
</dbReference>
<accession>A0ABS5SBQ4</accession>
<dbReference type="PANTHER" id="PTHR30329:SF21">
    <property type="entry name" value="LIPOPROTEIN YIAD-RELATED"/>
    <property type="match status" value="1"/>
</dbReference>
<comment type="caution">
    <text evidence="6">The sequence shown here is derived from an EMBL/GenBank/DDBJ whole genome shotgun (WGS) entry which is preliminary data.</text>
</comment>
<sequence>MITEYGMHRIGVLLWLTLAVFLPGCAGHQNLVVLVPEEGKTSGKVTVSNPHGSQVLKQPWEATKFSRTGGGPSTPMVMDEAEVRRIFAGPFSAMPLPPARYLLYFEQNTTNLTPESTALLPEVIEAIDLRQPAELSVIGHTDTVGSPEDNYQLGLQRAGTVTDLLKSLGATPAIIETGSHGKGNLLIMTGDETPEPRNRRVEVIVR</sequence>
<dbReference type="PRINTS" id="PR01021">
    <property type="entry name" value="OMPADOMAIN"/>
</dbReference>
<name>A0ABS5SBQ4_9BACT</name>
<comment type="subcellular location">
    <subcellularLocation>
        <location evidence="1">Cell outer membrane</location>
    </subcellularLocation>
</comment>
<dbReference type="Proteomes" id="UP000756860">
    <property type="component" value="Unassembled WGS sequence"/>
</dbReference>
<keyword evidence="2 4" id="KW-0472">Membrane</keyword>
<dbReference type="PANTHER" id="PTHR30329">
    <property type="entry name" value="STATOR ELEMENT OF FLAGELLAR MOTOR COMPLEX"/>
    <property type="match status" value="1"/>
</dbReference>
<evidence type="ECO:0000256" key="3">
    <source>
        <dbReference type="ARBA" id="ARBA00023237"/>
    </source>
</evidence>
<dbReference type="Pfam" id="PF00691">
    <property type="entry name" value="OmpA"/>
    <property type="match status" value="1"/>
</dbReference>
<evidence type="ECO:0000256" key="1">
    <source>
        <dbReference type="ARBA" id="ARBA00004442"/>
    </source>
</evidence>
<keyword evidence="7" id="KW-1185">Reference proteome</keyword>
<evidence type="ECO:0000313" key="6">
    <source>
        <dbReference type="EMBL" id="MBT0652792.1"/>
    </source>
</evidence>
<feature type="domain" description="OmpA-like" evidence="5">
    <location>
        <begin position="92"/>
        <end position="206"/>
    </location>
</feature>
<dbReference type="PROSITE" id="PS51123">
    <property type="entry name" value="OMPA_2"/>
    <property type="match status" value="1"/>
</dbReference>
<evidence type="ECO:0000256" key="2">
    <source>
        <dbReference type="ARBA" id="ARBA00023136"/>
    </source>
</evidence>
<dbReference type="Gene3D" id="3.30.1330.60">
    <property type="entry name" value="OmpA-like domain"/>
    <property type="match status" value="1"/>
</dbReference>
<organism evidence="6 7">
    <name type="scientific">Geomobilimonas luticola</name>
    <dbReference type="NCBI Taxonomy" id="1114878"/>
    <lineage>
        <taxon>Bacteria</taxon>
        <taxon>Pseudomonadati</taxon>
        <taxon>Thermodesulfobacteriota</taxon>
        <taxon>Desulfuromonadia</taxon>
        <taxon>Geobacterales</taxon>
        <taxon>Geobacteraceae</taxon>
        <taxon>Geomobilimonas</taxon>
    </lineage>
</organism>
<reference evidence="6 7" key="1">
    <citation type="submission" date="2021-05" db="EMBL/GenBank/DDBJ databases">
        <title>The draft genome of Geobacter luticola JCM 17780.</title>
        <authorList>
            <person name="Xu Z."/>
            <person name="Masuda Y."/>
            <person name="Itoh H."/>
            <person name="Senoo K."/>
        </authorList>
    </citation>
    <scope>NUCLEOTIDE SEQUENCE [LARGE SCALE GENOMIC DNA]</scope>
    <source>
        <strain evidence="6 7">JCM 17780</strain>
    </source>
</reference>
<dbReference type="InterPro" id="IPR006665">
    <property type="entry name" value="OmpA-like"/>
</dbReference>
<keyword evidence="3" id="KW-0998">Cell outer membrane</keyword>
<protein>
    <submittedName>
        <fullName evidence="6">OmpA family protein</fullName>
    </submittedName>
</protein>
<dbReference type="CDD" id="cd07185">
    <property type="entry name" value="OmpA_C-like"/>
    <property type="match status" value="1"/>
</dbReference>
<dbReference type="InterPro" id="IPR036737">
    <property type="entry name" value="OmpA-like_sf"/>
</dbReference>
<evidence type="ECO:0000259" key="5">
    <source>
        <dbReference type="PROSITE" id="PS51123"/>
    </source>
</evidence>
<dbReference type="RefSeq" id="WP_214174790.1">
    <property type="nucleotide sequence ID" value="NZ_JAHCVK010000002.1"/>
</dbReference>
<dbReference type="EMBL" id="JAHCVK010000002">
    <property type="protein sequence ID" value="MBT0652792.1"/>
    <property type="molecule type" value="Genomic_DNA"/>
</dbReference>